<sequence>MNEYDFTLKFVIPKDLKTDDLSSQIFAGGCDDAIIGVGVAGRLALNFVRESSNATEAIRSALSDIRKVIPQAKLVEIGPDLVGLSDAGEQLNMSRQYLRKVRDQELETFPLPVHEGNPSLWHLCHLLEYFRQEKLRDIPECKIELAKAAMTLNYEQQKQRVY</sequence>
<reference evidence="1 2" key="1">
    <citation type="journal article" date="2004" name="Proc. Natl. Acad. Sci. U.S.A.">
        <title>Genome sequence of the deep-sea gamma-proteobacterium Idiomarina loihiensis reveals amino acid fermentation as a source of carbon and energy.</title>
        <authorList>
            <person name="Hou S."/>
            <person name="Saw J.H."/>
            <person name="Lee K.S."/>
            <person name="Freitas T.A."/>
            <person name="Belisle C."/>
            <person name="Kawarabayasi Y."/>
            <person name="Donachie S.P."/>
            <person name="Pikina A."/>
            <person name="Galperin M.Y."/>
            <person name="Koonin E.V."/>
            <person name="Makarova K.S."/>
            <person name="Omelchenko M.V."/>
            <person name="Sorokin A."/>
            <person name="Wolf Y.I."/>
            <person name="Li Q.X."/>
            <person name="Keum Y.S."/>
            <person name="Campbell S."/>
            <person name="Denery J."/>
            <person name="Aizawa S."/>
            <person name="Shibata S."/>
            <person name="Malahoff A."/>
            <person name="Alam M."/>
        </authorList>
    </citation>
    <scope>NUCLEOTIDE SEQUENCE [LARGE SCALE GENOMIC DNA]</scope>
    <source>
        <strain evidence="2">ATCC BAA-735 / DSM 15497 / L2-TR</strain>
    </source>
</reference>
<dbReference type="EMBL" id="AE017340">
    <property type="protein sequence ID" value="AAV83354.1"/>
    <property type="molecule type" value="Genomic_DNA"/>
</dbReference>
<organism evidence="1 2">
    <name type="scientific">Idiomarina loihiensis (strain ATCC BAA-735 / DSM 15497 / L2-TR)</name>
    <dbReference type="NCBI Taxonomy" id="283942"/>
    <lineage>
        <taxon>Bacteria</taxon>
        <taxon>Pseudomonadati</taxon>
        <taxon>Pseudomonadota</taxon>
        <taxon>Gammaproteobacteria</taxon>
        <taxon>Alteromonadales</taxon>
        <taxon>Idiomarinaceae</taxon>
        <taxon>Idiomarina</taxon>
    </lineage>
</organism>
<protein>
    <submittedName>
        <fullName evidence="1">Uncharacterized conserved protein</fullName>
    </submittedName>
</protein>
<dbReference type="OrthoDB" id="7860618at2"/>
<dbReference type="KEGG" id="ilo:IL2522"/>
<name>Q5QVA0_IDILO</name>
<evidence type="ECO:0000313" key="1">
    <source>
        <dbReference type="EMBL" id="AAV83354.1"/>
    </source>
</evidence>
<accession>Q5QVA0</accession>
<dbReference type="RefSeq" id="WP_011235746.1">
    <property type="nucleotide sequence ID" value="NC_006512.1"/>
</dbReference>
<dbReference type="eggNOG" id="COG3311">
    <property type="taxonomic scope" value="Bacteria"/>
</dbReference>
<proteinExistence type="predicted"/>
<keyword evidence="2" id="KW-1185">Reference proteome</keyword>
<dbReference type="AlphaFoldDB" id="Q5QVA0"/>
<gene>
    <name evidence="1" type="ordered locus">IL2522</name>
</gene>
<evidence type="ECO:0000313" key="2">
    <source>
        <dbReference type="Proteomes" id="UP000001171"/>
    </source>
</evidence>
<dbReference type="Proteomes" id="UP000001171">
    <property type="component" value="Chromosome"/>
</dbReference>
<dbReference type="GeneID" id="41337716"/>
<dbReference type="HOGENOM" id="CLU_089912_0_0_6"/>